<gene>
    <name evidence="3" type="ORF">MQP27_21600</name>
</gene>
<dbReference type="PANTHER" id="PTHR42685:SF22">
    <property type="entry name" value="CONDITIONED MEDIUM FACTOR RECEPTOR 1"/>
    <property type="match status" value="1"/>
</dbReference>
<dbReference type="PANTHER" id="PTHR42685">
    <property type="entry name" value="GERANYLGERANYL DIPHOSPHATE REDUCTASE"/>
    <property type="match status" value="1"/>
</dbReference>
<accession>A0ABS9Y8X9</accession>
<dbReference type="InterPro" id="IPR006076">
    <property type="entry name" value="FAD-dep_OxRdtase"/>
</dbReference>
<name>A0ABS9Y8X9_9ACTN</name>
<dbReference type="Proteomes" id="UP001165269">
    <property type="component" value="Unassembled WGS sequence"/>
</dbReference>
<dbReference type="EMBL" id="JALDAY010000006">
    <property type="protein sequence ID" value="MCI3273690.1"/>
    <property type="molecule type" value="Genomic_DNA"/>
</dbReference>
<evidence type="ECO:0000256" key="1">
    <source>
        <dbReference type="SAM" id="SignalP"/>
    </source>
</evidence>
<evidence type="ECO:0000313" key="4">
    <source>
        <dbReference type="Proteomes" id="UP001165269"/>
    </source>
</evidence>
<organism evidence="3 4">
    <name type="scientific">Streptomyces cylindrosporus</name>
    <dbReference type="NCBI Taxonomy" id="2927583"/>
    <lineage>
        <taxon>Bacteria</taxon>
        <taxon>Bacillati</taxon>
        <taxon>Actinomycetota</taxon>
        <taxon>Actinomycetes</taxon>
        <taxon>Kitasatosporales</taxon>
        <taxon>Streptomycetaceae</taxon>
        <taxon>Streptomyces</taxon>
    </lineage>
</organism>
<sequence>MARIVVLGAALGGLQTALLLAADGHDVIVLERDPHPAPHDPDSAWSRWTRPGIPHLPLARWMQLAEDQLPELVREMTAAGAERTNVVAPEPGLRGRLRADDARFDTLAARRPLLESAATRLAEATGVRIRRGVVCRGFSDPRDGRPPRPPHVTGVETSEGTVTADLVVDCTGRRSRLPSWLRDFGVREVSEESGRRGFAYYGRYFRSPDGALPATTFPLVVEHGSLGLLRIPADHGTYSLCLIIRSDDRELRTLLRDERAWSAAVRLFPGADAWLAGRPITDGVQIMGGLTDRKRNLYDAEQPLVTGVVAVGDAWAYTVPTVGRGLAMSLEHSLALRNALRETCLTDPVDLVTRFAAATNADLARIYRQTTSYTRHRLAEMDAHAAGRPYDHPGWRRARALAHLARQDPDALRVERAAAHLLPGAAEALRAPVVAAAVDRLLHEFEGRMPPGPARPDALKAVAE</sequence>
<dbReference type="Pfam" id="PF01266">
    <property type="entry name" value="DAO"/>
    <property type="match status" value="1"/>
</dbReference>
<dbReference type="RefSeq" id="WP_242766936.1">
    <property type="nucleotide sequence ID" value="NZ_JALDAY010000006.1"/>
</dbReference>
<dbReference type="PRINTS" id="PR00420">
    <property type="entry name" value="RNGMNOXGNASE"/>
</dbReference>
<keyword evidence="4" id="KW-1185">Reference proteome</keyword>
<evidence type="ECO:0000313" key="3">
    <source>
        <dbReference type="EMBL" id="MCI3273690.1"/>
    </source>
</evidence>
<feature type="chain" id="PRO_5045641095" evidence="1">
    <location>
        <begin position="22"/>
        <end position="464"/>
    </location>
</feature>
<comment type="caution">
    <text evidence="3">The sequence shown here is derived from an EMBL/GenBank/DDBJ whole genome shotgun (WGS) entry which is preliminary data.</text>
</comment>
<reference evidence="3" key="1">
    <citation type="submission" date="2022-03" db="EMBL/GenBank/DDBJ databases">
        <title>Streptomyces 7R015 and 7R016 isolated from Barleria lupulina in Thailand.</title>
        <authorList>
            <person name="Kanchanasin P."/>
            <person name="Phongsopitanun W."/>
            <person name="Tanasupawat S."/>
        </authorList>
    </citation>
    <scope>NUCLEOTIDE SEQUENCE</scope>
    <source>
        <strain evidence="3">7R015</strain>
    </source>
</reference>
<evidence type="ECO:0000259" key="2">
    <source>
        <dbReference type="Pfam" id="PF01266"/>
    </source>
</evidence>
<feature type="signal peptide" evidence="1">
    <location>
        <begin position="1"/>
        <end position="21"/>
    </location>
</feature>
<dbReference type="InterPro" id="IPR050407">
    <property type="entry name" value="Geranylgeranyl_reductase"/>
</dbReference>
<dbReference type="SUPFAM" id="SSF51905">
    <property type="entry name" value="FAD/NAD(P)-binding domain"/>
    <property type="match status" value="1"/>
</dbReference>
<feature type="domain" description="FAD dependent oxidoreductase" evidence="2">
    <location>
        <begin position="3"/>
        <end position="79"/>
    </location>
</feature>
<dbReference type="Gene3D" id="3.50.50.60">
    <property type="entry name" value="FAD/NAD(P)-binding domain"/>
    <property type="match status" value="1"/>
</dbReference>
<protein>
    <submittedName>
        <fullName evidence="3">Tryptophan 7-halogenase</fullName>
    </submittedName>
</protein>
<keyword evidence="1" id="KW-0732">Signal</keyword>
<dbReference type="InterPro" id="IPR036188">
    <property type="entry name" value="FAD/NAD-bd_sf"/>
</dbReference>
<proteinExistence type="predicted"/>